<dbReference type="Pfam" id="PF00246">
    <property type="entry name" value="Peptidase_M14"/>
    <property type="match status" value="1"/>
</dbReference>
<keyword evidence="5" id="KW-0862">Zinc</keyword>
<comment type="similarity">
    <text evidence="2">Belongs to the peptidase M14 family.</text>
</comment>
<keyword evidence="4" id="KW-0378">Hydrolase</keyword>
<evidence type="ECO:0000256" key="6">
    <source>
        <dbReference type="ARBA" id="ARBA00023049"/>
    </source>
</evidence>
<dbReference type="RefSeq" id="WP_235011264.1">
    <property type="nucleotide sequence ID" value="NZ_FNVA01000001.1"/>
</dbReference>
<gene>
    <name evidence="10" type="ORF">SAMN05421819_0174</name>
</gene>
<evidence type="ECO:0000256" key="8">
    <source>
        <dbReference type="SAM" id="SignalP"/>
    </source>
</evidence>
<feature type="domain" description="Peptidase M14" evidence="9">
    <location>
        <begin position="91"/>
        <end position="224"/>
    </location>
</feature>
<accession>A0A1H5SF96</accession>
<evidence type="ECO:0000256" key="4">
    <source>
        <dbReference type="ARBA" id="ARBA00022801"/>
    </source>
</evidence>
<name>A0A1H5SF96_9BACT</name>
<dbReference type="Proteomes" id="UP000236728">
    <property type="component" value="Unassembled WGS sequence"/>
</dbReference>
<dbReference type="AlphaFoldDB" id="A0A1H5SF96"/>
<evidence type="ECO:0000313" key="10">
    <source>
        <dbReference type="EMBL" id="SEF49100.1"/>
    </source>
</evidence>
<feature type="compositionally biased region" description="Gly residues" evidence="7">
    <location>
        <begin position="891"/>
        <end position="906"/>
    </location>
</feature>
<organism evidence="10 11">
    <name type="scientific">Bryocella elongata</name>
    <dbReference type="NCBI Taxonomy" id="863522"/>
    <lineage>
        <taxon>Bacteria</taxon>
        <taxon>Pseudomonadati</taxon>
        <taxon>Acidobacteriota</taxon>
        <taxon>Terriglobia</taxon>
        <taxon>Terriglobales</taxon>
        <taxon>Acidobacteriaceae</taxon>
        <taxon>Bryocella</taxon>
    </lineage>
</organism>
<keyword evidence="10" id="KW-0121">Carboxypeptidase</keyword>
<keyword evidence="8" id="KW-0732">Signal</keyword>
<keyword evidence="6" id="KW-0482">Metalloprotease</keyword>
<dbReference type="PANTHER" id="PTHR11705">
    <property type="entry name" value="PROTEASE FAMILY M14 CARBOXYPEPTIDASE A,B"/>
    <property type="match status" value="1"/>
</dbReference>
<keyword evidence="11" id="KW-1185">Reference proteome</keyword>
<reference evidence="10 11" key="1">
    <citation type="submission" date="2016-10" db="EMBL/GenBank/DDBJ databases">
        <authorList>
            <person name="de Groot N.N."/>
        </authorList>
    </citation>
    <scope>NUCLEOTIDE SEQUENCE [LARGE SCALE GENOMIC DNA]</scope>
    <source>
        <strain evidence="10 11">DSM 22489</strain>
    </source>
</reference>
<evidence type="ECO:0000256" key="1">
    <source>
        <dbReference type="ARBA" id="ARBA00001947"/>
    </source>
</evidence>
<sequence>MLKVLPVVRRSGALALLCGLFSATIVVAQKPAAKQPDDPEYTAKIKEYLTDPRFSTELVDHLPASSTIPTPLKFLGSMPGQPGELYYAEDIYRYYQELAKDSPRAKFWKFPLKTEEGRDMVVLAIGSEESMKNLDKYKADLAALGDPRKTTEEQAQKIIHTSKPIYWITSGIHSPETGGPQMLVELAYRLLVEESPTIKNIRDNAIIFITPVVEPDGRDKQVDTYYYGKKTGKTKPPLMYWGKYVAHDNNRDGMGQLLHLTQNITAGMLEWHPTILHDLHEAQSYLYVSTGTGPYNPSLDPIAIDEWWMLAETEVMEMAKRGVPGVFTYGYYDGWVPNYLFWIAESHNSFGRFYEVQSYGPDNQPNLQLPATATSREWYRPNPPLASIKWGPRANTDIQESAILIALNKVATEKQLYLENYWMKSKRSVEKGKDGPTFGWVIPAAQKHRVNTVEMVNDLRHQGVEIEVAPADATYGDVKVAAGDYIIRADQPYRTLVDLYFSLQNYPITNPIPYDDTGWTMPLMRNVTVRAIADKAVLAGPTKPIMADVVAPGVIAGTGDTLVVENNTDNVLATFRFKNPTVKMEAAEQDFTVDGHKLRAGAFVIHDASNAEVKRSIDSLGLTAYLTSGLTVKTHPLTVPRIGYVHSWARTQDEGWVRAALDHYGIPYTYFADQKLREGHLREKYDVILLPSIGGTSVSQVNGIPKLPGGDAVPYKKSDITPNLGAEDSTDDIRGGMGIEGVAELVKFVDEGGTLITEGSTSTILPDYGITSLVTVEHPTNLYAKGALMRGMISDAQSPVMYGYNGTQLPVYFSQEPVLAAASGGGRGFGGGGFGGARTVPGVGVDITPNASPIALSPYNPDANDEPEAKGLPTLEADGAAARAAVRRGAGGRAGAGGGAGGGRGAEGPAEPSPRVVLSFPTNPNDILLSGELAGGTALSGRAMIVDQPLGEGHVVMFAIRPFWRWQTQGTFALGFNTIINWDHLDAGKAVATGGRGGAATAGDSQQQ</sequence>
<dbReference type="PANTHER" id="PTHR11705:SF143">
    <property type="entry name" value="SLL0236 PROTEIN"/>
    <property type="match status" value="1"/>
</dbReference>
<dbReference type="InterPro" id="IPR000834">
    <property type="entry name" value="Peptidase_M14"/>
</dbReference>
<dbReference type="EMBL" id="FNVA01000001">
    <property type="protein sequence ID" value="SEF49100.1"/>
    <property type="molecule type" value="Genomic_DNA"/>
</dbReference>
<dbReference type="Gene3D" id="3.40.630.10">
    <property type="entry name" value="Zn peptidases"/>
    <property type="match status" value="1"/>
</dbReference>
<evidence type="ECO:0000313" key="11">
    <source>
        <dbReference type="Proteomes" id="UP000236728"/>
    </source>
</evidence>
<dbReference type="GO" id="GO:0008270">
    <property type="term" value="F:zinc ion binding"/>
    <property type="evidence" value="ECO:0007669"/>
    <property type="project" value="InterPro"/>
</dbReference>
<dbReference type="GO" id="GO:0004181">
    <property type="term" value="F:metallocarboxypeptidase activity"/>
    <property type="evidence" value="ECO:0007669"/>
    <property type="project" value="InterPro"/>
</dbReference>
<keyword evidence="3" id="KW-0645">Protease</keyword>
<evidence type="ECO:0000259" key="9">
    <source>
        <dbReference type="Pfam" id="PF00246"/>
    </source>
</evidence>
<comment type="cofactor">
    <cofactor evidence="1">
        <name>Zn(2+)</name>
        <dbReference type="ChEBI" id="CHEBI:29105"/>
    </cofactor>
</comment>
<proteinExistence type="inferred from homology"/>
<feature type="chain" id="PRO_5009283924" evidence="8">
    <location>
        <begin position="29"/>
        <end position="1008"/>
    </location>
</feature>
<dbReference type="GO" id="GO:0005615">
    <property type="term" value="C:extracellular space"/>
    <property type="evidence" value="ECO:0007669"/>
    <property type="project" value="TreeGrafter"/>
</dbReference>
<evidence type="ECO:0000256" key="3">
    <source>
        <dbReference type="ARBA" id="ARBA00022670"/>
    </source>
</evidence>
<dbReference type="GO" id="GO:0006508">
    <property type="term" value="P:proteolysis"/>
    <property type="evidence" value="ECO:0007669"/>
    <property type="project" value="UniProtKB-KW"/>
</dbReference>
<feature type="region of interest" description="Disordered" evidence="7">
    <location>
        <begin position="891"/>
        <end position="912"/>
    </location>
</feature>
<dbReference type="SUPFAM" id="SSF53187">
    <property type="entry name" value="Zn-dependent exopeptidases"/>
    <property type="match status" value="1"/>
</dbReference>
<evidence type="ECO:0000256" key="5">
    <source>
        <dbReference type="ARBA" id="ARBA00022833"/>
    </source>
</evidence>
<feature type="signal peptide" evidence="8">
    <location>
        <begin position="1"/>
        <end position="28"/>
    </location>
</feature>
<evidence type="ECO:0000256" key="2">
    <source>
        <dbReference type="ARBA" id="ARBA00005988"/>
    </source>
</evidence>
<evidence type="ECO:0000256" key="7">
    <source>
        <dbReference type="SAM" id="MobiDB-lite"/>
    </source>
</evidence>
<protein>
    <submittedName>
        <fullName evidence="10">Zinc carboxypeptidase</fullName>
    </submittedName>
</protein>